<dbReference type="AlphaFoldDB" id="A0A3N0UQN2"/>
<reference evidence="1 3" key="1">
    <citation type="submission" date="2016-02" db="EMBL/GenBank/DDBJ databases">
        <title>Species-wide whole genome sequencing reveals diversity, host range in Lonsdalea quercina.</title>
        <authorList>
            <person name="Li Y."/>
        </authorList>
    </citation>
    <scope>NUCLEOTIDE SEQUENCE [LARGE SCALE GENOMIC DNA]</scope>
    <source>
        <strain evidence="1 3">CFCC 12721</strain>
    </source>
</reference>
<comment type="caution">
    <text evidence="2">The sequence shown here is derived from an EMBL/GenBank/DDBJ whole genome shotgun (WGS) entry which is preliminary data.</text>
</comment>
<proteinExistence type="predicted"/>
<protein>
    <submittedName>
        <fullName evidence="2">Uncharacterized protein</fullName>
    </submittedName>
</protein>
<dbReference type="EMBL" id="RJUJ01000004">
    <property type="protein sequence ID" value="ROH82775.1"/>
    <property type="molecule type" value="Genomic_DNA"/>
</dbReference>
<dbReference type="Proteomes" id="UP000274511">
    <property type="component" value="Unassembled WGS sequence"/>
</dbReference>
<name>A0A3N0UQN2_9GAMM</name>
<evidence type="ECO:0000313" key="2">
    <source>
        <dbReference type="EMBL" id="ROH82775.1"/>
    </source>
</evidence>
<evidence type="ECO:0000313" key="1">
    <source>
        <dbReference type="EMBL" id="RAT32943.1"/>
    </source>
</evidence>
<evidence type="ECO:0000313" key="3">
    <source>
        <dbReference type="Proteomes" id="UP000250186"/>
    </source>
</evidence>
<evidence type="ECO:0000313" key="4">
    <source>
        <dbReference type="Proteomes" id="UP000274511"/>
    </source>
</evidence>
<dbReference type="EMBL" id="LUSW01000025">
    <property type="protein sequence ID" value="RAT32943.1"/>
    <property type="molecule type" value="Genomic_DNA"/>
</dbReference>
<gene>
    <name evidence="1" type="ORF">AU492_11585</name>
    <name evidence="2" type="ORF">EC392_04875</name>
</gene>
<accession>A0A3N0UQN2</accession>
<sequence>MADNSHILIYQYDFSGRCYAAISQGRGGHGQDDYTILGKTNICGAQQVPVYYFPVLVFHHP</sequence>
<organism evidence="2 4">
    <name type="scientific">Lonsdalea populi</name>
    <dbReference type="NCBI Taxonomy" id="1172565"/>
    <lineage>
        <taxon>Bacteria</taxon>
        <taxon>Pseudomonadati</taxon>
        <taxon>Pseudomonadota</taxon>
        <taxon>Gammaproteobacteria</taxon>
        <taxon>Enterobacterales</taxon>
        <taxon>Pectobacteriaceae</taxon>
        <taxon>Lonsdalea</taxon>
    </lineage>
</organism>
<dbReference type="Proteomes" id="UP000250186">
    <property type="component" value="Unassembled WGS sequence"/>
</dbReference>
<reference evidence="2 4" key="2">
    <citation type="submission" date="2018-10" db="EMBL/GenBank/DDBJ databases">
        <title>New species genome.</title>
        <authorList>
            <person name="Li Y."/>
        </authorList>
    </citation>
    <scope>NUCLEOTIDE SEQUENCE [LARGE SCALE GENOMIC DNA]</scope>
    <source>
        <strain evidence="2 4">L6_4B</strain>
    </source>
</reference>
<keyword evidence="3" id="KW-1185">Reference proteome</keyword>